<dbReference type="Gene3D" id="3.40.140.10">
    <property type="entry name" value="Cytidine Deaminase, domain 2"/>
    <property type="match status" value="1"/>
</dbReference>
<name>A0AAQ3R9B1_9PEZI</name>
<dbReference type="GO" id="GO:0003824">
    <property type="term" value="F:catalytic activity"/>
    <property type="evidence" value="ECO:0007669"/>
    <property type="project" value="InterPro"/>
</dbReference>
<accession>A0AAQ3R9B1</accession>
<evidence type="ECO:0000313" key="2">
    <source>
        <dbReference type="EMBL" id="WPG99924.1"/>
    </source>
</evidence>
<protein>
    <recommendedName>
        <fullName evidence="1">CMP/dCMP-type deaminase domain-containing protein</fullName>
    </recommendedName>
</protein>
<dbReference type="EMBL" id="CP138583">
    <property type="protein sequence ID" value="WPG99924.1"/>
    <property type="molecule type" value="Genomic_DNA"/>
</dbReference>
<proteinExistence type="predicted"/>
<gene>
    <name evidence="2" type="ORF">R9X50_00274700</name>
</gene>
<dbReference type="SUPFAM" id="SSF53927">
    <property type="entry name" value="Cytidine deaminase-like"/>
    <property type="match status" value="1"/>
</dbReference>
<dbReference type="InterPro" id="IPR002125">
    <property type="entry name" value="CMP_dCMP_dom"/>
</dbReference>
<dbReference type="Pfam" id="PF18785">
    <property type="entry name" value="Inv-AAD"/>
    <property type="match status" value="1"/>
</dbReference>
<sequence>MASDTSSIASDSSSIHHEYMRECIKLSLNAPAKPTNFRVGALLVAEPSHTILATGYTLELPGNTHAEQSALAKYAQQKGVDDPEHRLADAFPPPPPGSTDTKLAIYTSMEPCALRLSGNKTCAQRILDTRAQGWGVTKVYYGLKEPETFVGESAGVKMLTDAGIELEYVAGLEEEILTVTLAGHAHK</sequence>
<dbReference type="GO" id="GO:0006139">
    <property type="term" value="P:nucleobase-containing compound metabolic process"/>
    <property type="evidence" value="ECO:0007669"/>
    <property type="project" value="UniProtKB-ARBA"/>
</dbReference>
<evidence type="ECO:0000259" key="1">
    <source>
        <dbReference type="PROSITE" id="PS51747"/>
    </source>
</evidence>
<keyword evidence="3" id="KW-1185">Reference proteome</keyword>
<dbReference type="PROSITE" id="PS51747">
    <property type="entry name" value="CYT_DCMP_DEAMINASES_2"/>
    <property type="match status" value="1"/>
</dbReference>
<dbReference type="Proteomes" id="UP001303373">
    <property type="component" value="Chromosome 4"/>
</dbReference>
<dbReference type="InterPro" id="IPR016193">
    <property type="entry name" value="Cytidine_deaminase-like"/>
</dbReference>
<organism evidence="2 3">
    <name type="scientific">Acrodontium crateriforme</name>
    <dbReference type="NCBI Taxonomy" id="150365"/>
    <lineage>
        <taxon>Eukaryota</taxon>
        <taxon>Fungi</taxon>
        <taxon>Dikarya</taxon>
        <taxon>Ascomycota</taxon>
        <taxon>Pezizomycotina</taxon>
        <taxon>Dothideomycetes</taxon>
        <taxon>Dothideomycetidae</taxon>
        <taxon>Mycosphaerellales</taxon>
        <taxon>Teratosphaeriaceae</taxon>
        <taxon>Acrodontium</taxon>
    </lineage>
</organism>
<feature type="domain" description="CMP/dCMP-type deaminase" evidence="1">
    <location>
        <begin position="14"/>
        <end position="152"/>
    </location>
</feature>
<evidence type="ECO:0000313" key="3">
    <source>
        <dbReference type="Proteomes" id="UP001303373"/>
    </source>
</evidence>
<dbReference type="AlphaFoldDB" id="A0AAQ3R9B1"/>
<reference evidence="2 3" key="1">
    <citation type="submission" date="2023-11" db="EMBL/GenBank/DDBJ databases">
        <title>An acidophilic fungus is an integral part of prey digestion in a carnivorous sundew plant.</title>
        <authorList>
            <person name="Tsai I.J."/>
        </authorList>
    </citation>
    <scope>NUCLEOTIDE SEQUENCE [LARGE SCALE GENOMIC DNA]</scope>
    <source>
        <strain evidence="2">169a</strain>
    </source>
</reference>